<dbReference type="AlphaFoldDB" id="A0A438F2W1"/>
<sequence length="76" mass="8710">MEKLKRQLAKEFEIKDPGKLKYFLRIEVAHSNEGIVISQQICILDLLNETGISGCKPTETPMEQSHKLNKEKEALQ</sequence>
<reference evidence="3 5" key="1">
    <citation type="journal article" date="2018" name="PLoS Genet.">
        <title>Population sequencing reveals clonal diversity and ancestral inbreeding in the grapevine cultivar Chardonnay.</title>
        <authorList>
            <person name="Roach M.J."/>
            <person name="Johnson D.L."/>
            <person name="Bohlmann J."/>
            <person name="van Vuuren H.J."/>
            <person name="Jones S.J."/>
            <person name="Pretorius I.S."/>
            <person name="Schmidt S.A."/>
            <person name="Borneman A.R."/>
        </authorList>
    </citation>
    <scope>NUCLEOTIDE SEQUENCE [LARGE SCALE GENOMIC DNA]</scope>
    <source>
        <strain evidence="5">cv. Chardonnay</strain>
        <strain evidence="3">I10V1</strain>
        <tissue evidence="3">Leaf</tissue>
    </source>
</reference>
<feature type="compositionally biased region" description="Basic and acidic residues" evidence="1">
    <location>
        <begin position="64"/>
        <end position="76"/>
    </location>
</feature>
<dbReference type="EMBL" id="QGNW01000007">
    <property type="protein sequence ID" value="RVX20004.1"/>
    <property type="molecule type" value="Genomic_DNA"/>
</dbReference>
<evidence type="ECO:0000313" key="4">
    <source>
        <dbReference type="EMBL" id="RVX20004.1"/>
    </source>
</evidence>
<dbReference type="InterPro" id="IPR013103">
    <property type="entry name" value="RVT_2"/>
</dbReference>
<dbReference type="EMBL" id="QGNW01001128">
    <property type="protein sequence ID" value="RVW54350.1"/>
    <property type="molecule type" value="Genomic_DNA"/>
</dbReference>
<dbReference type="Proteomes" id="UP000288805">
    <property type="component" value="Unassembled WGS sequence"/>
</dbReference>
<accession>A0A438F2W1</accession>
<feature type="region of interest" description="Disordered" evidence="1">
    <location>
        <begin position="57"/>
        <end position="76"/>
    </location>
</feature>
<feature type="domain" description="Reverse transcriptase Ty1/copia-type" evidence="2">
    <location>
        <begin position="2"/>
        <end position="63"/>
    </location>
</feature>
<evidence type="ECO:0000256" key="1">
    <source>
        <dbReference type="SAM" id="MobiDB-lite"/>
    </source>
</evidence>
<evidence type="ECO:0000259" key="2">
    <source>
        <dbReference type="Pfam" id="PF07727"/>
    </source>
</evidence>
<evidence type="ECO:0000313" key="3">
    <source>
        <dbReference type="EMBL" id="RVW54350.1"/>
    </source>
</evidence>
<evidence type="ECO:0000313" key="5">
    <source>
        <dbReference type="Proteomes" id="UP000288805"/>
    </source>
</evidence>
<name>A0A438F2W1_VITVI</name>
<organism evidence="3 5">
    <name type="scientific">Vitis vinifera</name>
    <name type="common">Grape</name>
    <dbReference type="NCBI Taxonomy" id="29760"/>
    <lineage>
        <taxon>Eukaryota</taxon>
        <taxon>Viridiplantae</taxon>
        <taxon>Streptophyta</taxon>
        <taxon>Embryophyta</taxon>
        <taxon>Tracheophyta</taxon>
        <taxon>Spermatophyta</taxon>
        <taxon>Magnoliopsida</taxon>
        <taxon>eudicotyledons</taxon>
        <taxon>Gunneridae</taxon>
        <taxon>Pentapetalae</taxon>
        <taxon>rosids</taxon>
        <taxon>Vitales</taxon>
        <taxon>Vitaceae</taxon>
        <taxon>Viteae</taxon>
        <taxon>Vitis</taxon>
    </lineage>
</organism>
<gene>
    <name evidence="4" type="ORF">CK203_004810</name>
    <name evidence="3" type="ORF">CK203_068377</name>
</gene>
<protein>
    <recommendedName>
        <fullName evidence="2">Reverse transcriptase Ty1/copia-type domain-containing protein</fullName>
    </recommendedName>
</protein>
<comment type="caution">
    <text evidence="3">The sequence shown here is derived from an EMBL/GenBank/DDBJ whole genome shotgun (WGS) entry which is preliminary data.</text>
</comment>
<dbReference type="Pfam" id="PF07727">
    <property type="entry name" value="RVT_2"/>
    <property type="match status" value="1"/>
</dbReference>
<proteinExistence type="predicted"/>